<keyword evidence="3" id="KW-1185">Reference proteome</keyword>
<reference evidence="2 3" key="1">
    <citation type="submission" date="2010-04" db="EMBL/GenBank/DDBJ databases">
        <authorList>
            <person name="Muzny D."/>
            <person name="Qin X."/>
            <person name="Deng J."/>
            <person name="Jiang H."/>
            <person name="Liu Y."/>
            <person name="Qu J."/>
            <person name="Song X.-Z."/>
            <person name="Zhang L."/>
            <person name="Thornton R."/>
            <person name="Coyle M."/>
            <person name="Francisco L."/>
            <person name="Jackson L."/>
            <person name="Javaid M."/>
            <person name="Korchina V."/>
            <person name="Kovar C."/>
            <person name="Mata R."/>
            <person name="Mathew T."/>
            <person name="Ngo R."/>
            <person name="Nguyen L."/>
            <person name="Nguyen N."/>
            <person name="Okwuonu G."/>
            <person name="Ongeri F."/>
            <person name="Pham C."/>
            <person name="Simmons D."/>
            <person name="Wilczek-Boney K."/>
            <person name="Hale W."/>
            <person name="Jakkamsetti A."/>
            <person name="Pham P."/>
            <person name="Ruth R."/>
            <person name="San Lucas F."/>
            <person name="Warren J."/>
            <person name="Zhang J."/>
            <person name="Zhao Z."/>
            <person name="Zhou C."/>
            <person name="Zhu D."/>
            <person name="Lee S."/>
            <person name="Bess C."/>
            <person name="Blankenburg K."/>
            <person name="Forbes L."/>
            <person name="Fu Q."/>
            <person name="Gubbala S."/>
            <person name="Hirani K."/>
            <person name="Jayaseelan J.C."/>
            <person name="Lara F."/>
            <person name="Munidasa M."/>
            <person name="Palculict T."/>
            <person name="Patil S."/>
            <person name="Pu L.-L."/>
            <person name="Saada N."/>
            <person name="Tang L."/>
            <person name="Weissenberger G."/>
            <person name="Zhu Y."/>
            <person name="Hemphill L."/>
            <person name="Shang Y."/>
            <person name="Youmans B."/>
            <person name="Ayvaz T."/>
            <person name="Ross M."/>
            <person name="Santibanez J."/>
            <person name="Aqrawi P."/>
            <person name="Gross S."/>
            <person name="Joshi V."/>
            <person name="Fowler G."/>
            <person name="Nazareth L."/>
            <person name="Reid J."/>
            <person name="Worley K."/>
            <person name="Petrosino J."/>
            <person name="Highlander S."/>
            <person name="Gibbs R."/>
        </authorList>
    </citation>
    <scope>NUCLEOTIDE SEQUENCE [LARGE SCALE GENOMIC DNA]</scope>
    <source>
        <strain evidence="2 3">ATCC BAA-614</strain>
    </source>
</reference>
<accession>D5P654</accession>
<keyword evidence="1" id="KW-0472">Membrane</keyword>
<dbReference type="AlphaFoldDB" id="D5P654"/>
<keyword evidence="1" id="KW-0812">Transmembrane</keyword>
<dbReference type="EMBL" id="ADNV01000120">
    <property type="protein sequence ID" value="EFG78441.1"/>
    <property type="molecule type" value="Genomic_DNA"/>
</dbReference>
<dbReference type="HOGENOM" id="CLU_171775_1_0_11"/>
<comment type="caution">
    <text evidence="2">The sequence shown here is derived from an EMBL/GenBank/DDBJ whole genome shotgun (WGS) entry which is preliminary data.</text>
</comment>
<proteinExistence type="predicted"/>
<feature type="transmembrane region" description="Helical" evidence="1">
    <location>
        <begin position="33"/>
        <end position="52"/>
    </location>
</feature>
<gene>
    <name evidence="2" type="ORF">HMPREF0591_1648</name>
</gene>
<protein>
    <submittedName>
        <fullName evidence="2">Uncharacterized protein</fullName>
    </submittedName>
</protein>
<sequence>MRDNVSVQDWAESELAWELADTVSPRLSPDHRAAIYAAIGAGNAYAAIVALLKTTHSGPAVLPLPLIDRLRDWLDGYRYSVDSANLRHLLDMAAPVEPEHDPRT</sequence>
<evidence type="ECO:0000313" key="2">
    <source>
        <dbReference type="EMBL" id="EFG78441.1"/>
    </source>
</evidence>
<evidence type="ECO:0000256" key="1">
    <source>
        <dbReference type="SAM" id="Phobius"/>
    </source>
</evidence>
<name>D5P654_9MYCO</name>
<dbReference type="Proteomes" id="UP000003653">
    <property type="component" value="Unassembled WGS sequence"/>
</dbReference>
<keyword evidence="1" id="KW-1133">Transmembrane helix</keyword>
<evidence type="ECO:0000313" key="3">
    <source>
        <dbReference type="Proteomes" id="UP000003653"/>
    </source>
</evidence>
<organism evidence="2 3">
    <name type="scientific">Mycobacterium parascrofulaceum ATCC BAA-614</name>
    <dbReference type="NCBI Taxonomy" id="525368"/>
    <lineage>
        <taxon>Bacteria</taxon>
        <taxon>Bacillati</taxon>
        <taxon>Actinomycetota</taxon>
        <taxon>Actinomycetes</taxon>
        <taxon>Mycobacteriales</taxon>
        <taxon>Mycobacteriaceae</taxon>
        <taxon>Mycobacterium</taxon>
        <taxon>Mycobacterium simiae complex</taxon>
    </lineage>
</organism>